<evidence type="ECO:0000256" key="14">
    <source>
        <dbReference type="ARBA" id="ARBA00042401"/>
    </source>
</evidence>
<evidence type="ECO:0000256" key="6">
    <source>
        <dbReference type="ARBA" id="ARBA00022703"/>
    </source>
</evidence>
<dbReference type="STRING" id="303698.A0A1V6TJ48"/>
<protein>
    <recommendedName>
        <fullName evidence="11">Ubiquitin-conjugating enzyme E2 Z</fullName>
        <ecNumber evidence="3">2.3.2.23</ecNumber>
    </recommendedName>
    <alternativeName>
        <fullName evidence="12">E2 ubiquitin-conjugating enzyme Z</fullName>
    </alternativeName>
    <alternativeName>
        <fullName evidence="14">Ubiquitin carrier protein Z</fullName>
    </alternativeName>
    <alternativeName>
        <fullName evidence="13">Ubiquitin-protein ligase Z</fullName>
    </alternativeName>
</protein>
<dbReference type="Pfam" id="PF00179">
    <property type="entry name" value="UQ_con"/>
    <property type="match status" value="2"/>
</dbReference>
<comment type="caution">
    <text evidence="16">The sequence shown here is derived from an EMBL/GenBank/DDBJ whole genome shotgun (WGS) entry which is preliminary data.</text>
</comment>
<comment type="subcellular location">
    <subcellularLocation>
        <location evidence="2">Cytoplasm</location>
    </subcellularLocation>
    <subcellularLocation>
        <location evidence="1">Nucleus</location>
    </subcellularLocation>
</comment>
<evidence type="ECO:0000256" key="3">
    <source>
        <dbReference type="ARBA" id="ARBA00012486"/>
    </source>
</evidence>
<accession>A0A1V6TJ48</accession>
<keyword evidence="10" id="KW-0539">Nucleus</keyword>
<evidence type="ECO:0000256" key="5">
    <source>
        <dbReference type="ARBA" id="ARBA00022679"/>
    </source>
</evidence>
<evidence type="ECO:0000256" key="9">
    <source>
        <dbReference type="ARBA" id="ARBA00022840"/>
    </source>
</evidence>
<evidence type="ECO:0000313" key="16">
    <source>
        <dbReference type="EMBL" id="OQE26301.1"/>
    </source>
</evidence>
<keyword evidence="8" id="KW-0833">Ubl conjugation pathway</keyword>
<evidence type="ECO:0000256" key="8">
    <source>
        <dbReference type="ARBA" id="ARBA00022786"/>
    </source>
</evidence>
<keyword evidence="4" id="KW-0963">Cytoplasm</keyword>
<keyword evidence="5" id="KW-0808">Transferase</keyword>
<dbReference type="EMBL" id="MLKD01000005">
    <property type="protein sequence ID" value="OQE26301.1"/>
    <property type="molecule type" value="Genomic_DNA"/>
</dbReference>
<keyword evidence="7" id="KW-0547">Nucleotide-binding</keyword>
<keyword evidence="9" id="KW-0067">ATP-binding</keyword>
<dbReference type="PROSITE" id="PS50127">
    <property type="entry name" value="UBC_2"/>
    <property type="match status" value="2"/>
</dbReference>
<dbReference type="Proteomes" id="UP000191285">
    <property type="component" value="Unassembled WGS sequence"/>
</dbReference>
<evidence type="ECO:0000313" key="17">
    <source>
        <dbReference type="Proteomes" id="UP000191285"/>
    </source>
</evidence>
<evidence type="ECO:0000256" key="12">
    <source>
        <dbReference type="ARBA" id="ARBA00041798"/>
    </source>
</evidence>
<evidence type="ECO:0000256" key="7">
    <source>
        <dbReference type="ARBA" id="ARBA00022741"/>
    </source>
</evidence>
<evidence type="ECO:0000259" key="15">
    <source>
        <dbReference type="PROSITE" id="PS50127"/>
    </source>
</evidence>
<dbReference type="Gene3D" id="3.10.110.10">
    <property type="entry name" value="Ubiquitin Conjugating Enzyme"/>
    <property type="match status" value="2"/>
</dbReference>
<organism evidence="16 17">
    <name type="scientific">Penicillium steckii</name>
    <dbReference type="NCBI Taxonomy" id="303698"/>
    <lineage>
        <taxon>Eukaryota</taxon>
        <taxon>Fungi</taxon>
        <taxon>Dikarya</taxon>
        <taxon>Ascomycota</taxon>
        <taxon>Pezizomycotina</taxon>
        <taxon>Eurotiomycetes</taxon>
        <taxon>Eurotiomycetidae</taxon>
        <taxon>Eurotiales</taxon>
        <taxon>Aspergillaceae</taxon>
        <taxon>Penicillium</taxon>
    </lineage>
</organism>
<gene>
    <name evidence="16" type="ORF">PENSTE_c005G09718</name>
</gene>
<dbReference type="GO" id="GO:0005737">
    <property type="term" value="C:cytoplasm"/>
    <property type="evidence" value="ECO:0007669"/>
    <property type="project" value="UniProtKB-SubCell"/>
</dbReference>
<dbReference type="AlphaFoldDB" id="A0A1V6TJ48"/>
<reference evidence="17" key="1">
    <citation type="journal article" date="2017" name="Nat. Microbiol.">
        <title>Global analysis of biosynthetic gene clusters reveals vast potential of secondary metabolite production in Penicillium species.</title>
        <authorList>
            <person name="Nielsen J.C."/>
            <person name="Grijseels S."/>
            <person name="Prigent S."/>
            <person name="Ji B."/>
            <person name="Dainat J."/>
            <person name="Nielsen K.F."/>
            <person name="Frisvad J.C."/>
            <person name="Workman M."/>
            <person name="Nielsen J."/>
        </authorList>
    </citation>
    <scope>NUCLEOTIDE SEQUENCE [LARGE SCALE GENOMIC DNA]</scope>
    <source>
        <strain evidence="17">IBT 24891</strain>
    </source>
</reference>
<dbReference type="SMART" id="SM00212">
    <property type="entry name" value="UBCc"/>
    <property type="match status" value="1"/>
</dbReference>
<dbReference type="GO" id="GO:0043066">
    <property type="term" value="P:negative regulation of apoptotic process"/>
    <property type="evidence" value="ECO:0007669"/>
    <property type="project" value="TreeGrafter"/>
</dbReference>
<dbReference type="CDD" id="cd00195">
    <property type="entry name" value="UBCc_UEV"/>
    <property type="match status" value="1"/>
</dbReference>
<keyword evidence="6" id="KW-0053">Apoptosis</keyword>
<dbReference type="OrthoDB" id="1926878at2759"/>
<sequence>MADRCALRLMGELNKLQNEKESPAMTLHYNEKDITDIWALLIGSPDTPYAYGFYKFAIKVPPEYPAKPPNVELLTTNHGSTRFGPNLYACGKVCLSILGTWQGTSDESWSPAQGLESVLLSIQSLLSTDPYYNEPGFEKGRDSSHSETVEDYNLKIIHENLRLTVIAPLEAMLFNDQETLPDEVEAAAELISPWHAGIFDDYIKQRFLWYLAGYKQTINEQSAVIDQKKRNGAYFRLTRFESQGNQMEGSWKYPDLRKRLDKIENKLMQQIHEWPVEGRQLVIQDAGIAVSLRGQHGQIAAQLNQMTESMVELELVKDNPFLWRLTYFGRPMTTLDGGVLRIKIYISPRHPVEQPRVLLETPIFHINVSPTGALIYFPARAEEMSKHIQGIINVLEEESPAYNPIMVVNPEAAKLFWGTKEDRRLYNRKLRNSLTEATE</sequence>
<evidence type="ECO:0000256" key="4">
    <source>
        <dbReference type="ARBA" id="ARBA00022490"/>
    </source>
</evidence>
<feature type="domain" description="UBC core" evidence="15">
    <location>
        <begin position="289"/>
        <end position="439"/>
    </location>
</feature>
<evidence type="ECO:0000256" key="11">
    <source>
        <dbReference type="ARBA" id="ARBA00039894"/>
    </source>
</evidence>
<dbReference type="InterPro" id="IPR000608">
    <property type="entry name" value="UBC"/>
</dbReference>
<dbReference type="GO" id="GO:0005524">
    <property type="term" value="F:ATP binding"/>
    <property type="evidence" value="ECO:0007669"/>
    <property type="project" value="UniProtKB-KW"/>
</dbReference>
<dbReference type="EC" id="2.3.2.23" evidence="3"/>
<dbReference type="PANTHER" id="PTHR46116">
    <property type="entry name" value="(E3-INDEPENDENT) E2 UBIQUITIN-CONJUGATING ENZYME"/>
    <property type="match status" value="1"/>
</dbReference>
<dbReference type="CDD" id="cd23809">
    <property type="entry name" value="UBCc_UBE2Z"/>
    <property type="match status" value="1"/>
</dbReference>
<dbReference type="PANTHER" id="PTHR46116:SF26">
    <property type="entry name" value="UBIQUITIN-CONJUGATING ENZYME E2 Z"/>
    <property type="match status" value="1"/>
</dbReference>
<proteinExistence type="predicted"/>
<dbReference type="InterPro" id="IPR016135">
    <property type="entry name" value="UBQ-conjugating_enzyme/RWD"/>
</dbReference>
<evidence type="ECO:0000256" key="10">
    <source>
        <dbReference type="ARBA" id="ARBA00023242"/>
    </source>
</evidence>
<keyword evidence="17" id="KW-1185">Reference proteome</keyword>
<name>A0A1V6TJ48_9EURO</name>
<dbReference type="GO" id="GO:0004869">
    <property type="term" value="F:cysteine-type endopeptidase inhibitor activity"/>
    <property type="evidence" value="ECO:0007669"/>
    <property type="project" value="TreeGrafter"/>
</dbReference>
<feature type="domain" description="UBC core" evidence="15">
    <location>
        <begin position="4"/>
        <end position="165"/>
    </location>
</feature>
<dbReference type="GO" id="GO:0061631">
    <property type="term" value="F:ubiquitin conjugating enzyme activity"/>
    <property type="evidence" value="ECO:0007669"/>
    <property type="project" value="UniProtKB-EC"/>
</dbReference>
<evidence type="ECO:0000256" key="2">
    <source>
        <dbReference type="ARBA" id="ARBA00004496"/>
    </source>
</evidence>
<evidence type="ECO:0000256" key="13">
    <source>
        <dbReference type="ARBA" id="ARBA00042316"/>
    </source>
</evidence>
<evidence type="ECO:0000256" key="1">
    <source>
        <dbReference type="ARBA" id="ARBA00004123"/>
    </source>
</evidence>
<dbReference type="GO" id="GO:0005634">
    <property type="term" value="C:nucleus"/>
    <property type="evidence" value="ECO:0007669"/>
    <property type="project" value="UniProtKB-SubCell"/>
</dbReference>
<dbReference type="SUPFAM" id="SSF54495">
    <property type="entry name" value="UBC-like"/>
    <property type="match status" value="2"/>
</dbReference>
<dbReference type="GO" id="GO:0006915">
    <property type="term" value="P:apoptotic process"/>
    <property type="evidence" value="ECO:0007669"/>
    <property type="project" value="UniProtKB-KW"/>
</dbReference>